<gene>
    <name evidence="1" type="ORF">FRZ06_07705</name>
</gene>
<dbReference type="EMBL" id="CP042469">
    <property type="protein sequence ID" value="QOX63239.1"/>
    <property type="molecule type" value="Genomic_DNA"/>
</dbReference>
<organism evidence="1 2">
    <name type="scientific">Anoxybacterium hadale</name>
    <dbReference type="NCBI Taxonomy" id="3408580"/>
    <lineage>
        <taxon>Bacteria</taxon>
        <taxon>Bacillati</taxon>
        <taxon>Bacillota</taxon>
        <taxon>Clostridia</taxon>
        <taxon>Peptostreptococcales</taxon>
        <taxon>Anaerovoracaceae</taxon>
        <taxon>Anoxybacterium</taxon>
    </lineage>
</organism>
<name>A0ACD1AAA9_9FIRM</name>
<dbReference type="Proteomes" id="UP000594014">
    <property type="component" value="Chromosome"/>
</dbReference>
<accession>A0ACD1AAA9</accession>
<keyword evidence="2" id="KW-1185">Reference proteome</keyword>
<sequence length="366" mass="39731">MKKIVRSNKKIVDIRGSEDNSACCSGDGDNTSCCCGSLPVTVEVSTKLSFQDVLGSWKVRWGIKRMNYKVDPGLYYVGQPDMNSPVLVTANYKMSFDSLRKELSGISAWILVLDTKGINVWCAAGKSTFGTEELIKRIEAVGLSNAVEHRSLILPQLGAVGVSAHEVQKRSGFKVVYGPVRAEDVPAFLNNGMQADKGMRTVRFNFIDRTVLTPVEIVGSIKPSFIIFGVMFLLNLVGLSRFTGMDVCAYIGAILFGCVLTPMLLPWIPGRAFSQKGWLLGSLWAISIVALNGFFQGIDYGTLTSIAYLLILPSISAYKAMNFTGCSTYTSFSGVIKEMKISIPLIAGTIGLGIILLFTGNLLSLL</sequence>
<protein>
    <submittedName>
        <fullName evidence="1">Acetyl-CoA synthase subunit gamma</fullName>
    </submittedName>
</protein>
<proteinExistence type="predicted"/>
<evidence type="ECO:0000313" key="1">
    <source>
        <dbReference type="EMBL" id="QOX63239.1"/>
    </source>
</evidence>
<evidence type="ECO:0000313" key="2">
    <source>
        <dbReference type="Proteomes" id="UP000594014"/>
    </source>
</evidence>
<reference evidence="1" key="1">
    <citation type="submission" date="2019-08" db="EMBL/GenBank/DDBJ databases">
        <title>Genome sequence of Clostridiales bacterium MT110.</title>
        <authorList>
            <person name="Cao J."/>
        </authorList>
    </citation>
    <scope>NUCLEOTIDE SEQUENCE</scope>
    <source>
        <strain evidence="1">MT110</strain>
    </source>
</reference>